<proteinExistence type="predicted"/>
<dbReference type="GeneID" id="37049514"/>
<comment type="caution">
    <text evidence="1">The sequence shown here is derived from an EMBL/GenBank/DDBJ whole genome shotgun (WGS) entry which is preliminary data.</text>
</comment>
<dbReference type="EMBL" id="MSFU01000012">
    <property type="protein sequence ID" value="PWY73306.1"/>
    <property type="molecule type" value="Genomic_DNA"/>
</dbReference>
<evidence type="ECO:0000313" key="2">
    <source>
        <dbReference type="Proteomes" id="UP000246171"/>
    </source>
</evidence>
<keyword evidence="2" id="KW-1185">Reference proteome</keyword>
<accession>A0A317VG18</accession>
<evidence type="ECO:0000313" key="1">
    <source>
        <dbReference type="EMBL" id="PWY73306.1"/>
    </source>
</evidence>
<dbReference type="VEuPathDB" id="FungiDB:BO83DRAFT_31333"/>
<dbReference type="OrthoDB" id="10516096at2759"/>
<reference evidence="1" key="1">
    <citation type="submission" date="2016-12" db="EMBL/GenBank/DDBJ databases">
        <title>The genomes of Aspergillus section Nigri reveals drivers in fungal speciation.</title>
        <authorList>
            <consortium name="DOE Joint Genome Institute"/>
            <person name="Vesth T.C."/>
            <person name="Nybo J."/>
            <person name="Theobald S."/>
            <person name="Brandl J."/>
            <person name="Frisvad J.C."/>
            <person name="Nielsen K.F."/>
            <person name="Lyhne E.K."/>
            <person name="Kogle M.E."/>
            <person name="Kuo A."/>
            <person name="Riley R."/>
            <person name="Clum A."/>
            <person name="Nolan M."/>
            <person name="Lipzen A."/>
            <person name="Salamov A."/>
            <person name="Henrissat B."/>
            <person name="Wiebenga A."/>
            <person name="De vries R.P."/>
            <person name="Grigoriev I.V."/>
            <person name="Mortensen U.H."/>
            <person name="Andersen M.R."/>
            <person name="Baker S.E."/>
        </authorList>
    </citation>
    <scope>NUCLEOTIDE SEQUENCE</scope>
    <source>
        <strain evidence="1">CBS 122712</strain>
    </source>
</reference>
<gene>
    <name evidence="1" type="ORF">BO83DRAFT_31333</name>
</gene>
<sequence>MTEARLCTYVSVCRRLSGYCRRDAILPGASFSYAHFNTFPSFSLFCPGSFQEQLITNTNVYGNPQLAKYLPAFGWPTRSSFCYGTRHTCIFLHALIASWAWFLSNHDTLIYPRQGLSCLITLSHPCHSFHMTAQYTRADLSLSFLLTVIYSTRKRAQC</sequence>
<name>A0A317VG18_ASPEC</name>
<dbReference type="Proteomes" id="UP000246171">
    <property type="component" value="Unassembled WGS sequence"/>
</dbReference>
<dbReference type="RefSeq" id="XP_025388110.1">
    <property type="nucleotide sequence ID" value="XM_025527552.1"/>
</dbReference>
<dbReference type="AlphaFoldDB" id="A0A317VG18"/>
<organism evidence="1 2">
    <name type="scientific">Aspergillus eucalypticola (strain CBS 122712 / IBT 29274)</name>
    <dbReference type="NCBI Taxonomy" id="1448314"/>
    <lineage>
        <taxon>Eukaryota</taxon>
        <taxon>Fungi</taxon>
        <taxon>Dikarya</taxon>
        <taxon>Ascomycota</taxon>
        <taxon>Pezizomycotina</taxon>
        <taxon>Eurotiomycetes</taxon>
        <taxon>Eurotiomycetidae</taxon>
        <taxon>Eurotiales</taxon>
        <taxon>Aspergillaceae</taxon>
        <taxon>Aspergillus</taxon>
        <taxon>Aspergillus subgen. Circumdati</taxon>
    </lineage>
</organism>
<protein>
    <submittedName>
        <fullName evidence="1">Uncharacterized protein</fullName>
    </submittedName>
</protein>